<gene>
    <name evidence="8" type="ORF">JJB07_04165</name>
</gene>
<dbReference type="Proteomes" id="UP000602284">
    <property type="component" value="Unassembled WGS sequence"/>
</dbReference>
<dbReference type="EMBL" id="JAEQNB010000001">
    <property type="protein sequence ID" value="MBL0385837.1"/>
    <property type="molecule type" value="Genomic_DNA"/>
</dbReference>
<dbReference type="SUPFAM" id="SSF102114">
    <property type="entry name" value="Radical SAM enzymes"/>
    <property type="match status" value="1"/>
</dbReference>
<evidence type="ECO:0000256" key="6">
    <source>
        <dbReference type="ARBA" id="ARBA00023014"/>
    </source>
</evidence>
<sequence length="460" mass="52385">MEPFIKLEQEEKQLVTNRYKASRFNMLATEDDGSLYLSNTMTGSFIAVPAETVPEVKSLLRLGYEGEAEGLVQQLVDRGFMVKEEVNELFRARMLHEIVGRRSDTLQLIFLTSEQCNFRCVYCYEKFEKGNMQPEVREAVKKYVQKQARFLNSLNIHWFGGEPLLALDTIEDLSQEFLRICGEQGIRYHSAMTTNGYLLTPDVATRVLDLGVKTFQITLDSDAEQHDKHRHLAGGQPTFQKIWNNLLELKKLDRQFLCRIRVNFDQANLPNIPNFIETLSEHFGKDPRFSVNFFPIGQWGGPNDDELPVLSEKQAFTQALSLCETAMDKDLNNALENRLKPGGYVCYAARSNSFVIGSDGILYKCTVALYNEKNIVGKLQPDGTMKLNKDNLALWIMNDESEDTGCKTCFFRPACQGASCPLVRIESGKAPCPPEKKNIQKVIRIVGREMKKRYLATNRS</sequence>
<dbReference type="InterPro" id="IPR013785">
    <property type="entry name" value="Aldolase_TIM"/>
</dbReference>
<name>A0ABS1J6J8_9BACL</name>
<dbReference type="Gene3D" id="3.20.20.70">
    <property type="entry name" value="Aldolase class I"/>
    <property type="match status" value="1"/>
</dbReference>
<dbReference type="PANTHER" id="PTHR43787">
    <property type="entry name" value="FEMO COFACTOR BIOSYNTHESIS PROTEIN NIFB-RELATED"/>
    <property type="match status" value="1"/>
</dbReference>
<accession>A0ABS1J6J8</accession>
<comment type="caution">
    <text evidence="8">The sequence shown here is derived from an EMBL/GenBank/DDBJ whole genome shotgun (WGS) entry which is preliminary data.</text>
</comment>
<proteinExistence type="predicted"/>
<evidence type="ECO:0000256" key="2">
    <source>
        <dbReference type="ARBA" id="ARBA00022485"/>
    </source>
</evidence>
<keyword evidence="6" id="KW-0411">Iron-sulfur</keyword>
<dbReference type="SFLD" id="SFLDS00029">
    <property type="entry name" value="Radical_SAM"/>
    <property type="match status" value="1"/>
</dbReference>
<evidence type="ECO:0000313" key="9">
    <source>
        <dbReference type="Proteomes" id="UP000602284"/>
    </source>
</evidence>
<dbReference type="NCBIfam" id="TIGR04085">
    <property type="entry name" value="rSAM_more_4Fe4S"/>
    <property type="match status" value="1"/>
</dbReference>
<keyword evidence="3" id="KW-0949">S-adenosyl-L-methionine</keyword>
<keyword evidence="4" id="KW-0479">Metal-binding</keyword>
<dbReference type="InterPro" id="IPR007197">
    <property type="entry name" value="rSAM"/>
</dbReference>
<feature type="domain" description="Radical SAM core" evidence="7">
    <location>
        <begin position="98"/>
        <end position="330"/>
    </location>
</feature>
<comment type="cofactor">
    <cofactor evidence="1">
        <name>[4Fe-4S] cluster</name>
        <dbReference type="ChEBI" id="CHEBI:49883"/>
    </cofactor>
</comment>
<dbReference type="SFLD" id="SFLDG01067">
    <property type="entry name" value="SPASM/twitch_domain_containing"/>
    <property type="match status" value="1"/>
</dbReference>
<dbReference type="CDD" id="cd01335">
    <property type="entry name" value="Radical_SAM"/>
    <property type="match status" value="1"/>
</dbReference>
<keyword evidence="5" id="KW-0408">Iron</keyword>
<dbReference type="InterPro" id="IPR058240">
    <property type="entry name" value="rSAM_sf"/>
</dbReference>
<evidence type="ECO:0000256" key="5">
    <source>
        <dbReference type="ARBA" id="ARBA00023004"/>
    </source>
</evidence>
<dbReference type="Pfam" id="PF04055">
    <property type="entry name" value="Radical_SAM"/>
    <property type="match status" value="1"/>
</dbReference>
<protein>
    <submittedName>
        <fullName evidence="8">Radical SAM protein</fullName>
    </submittedName>
</protein>
<evidence type="ECO:0000313" key="8">
    <source>
        <dbReference type="EMBL" id="MBL0385837.1"/>
    </source>
</evidence>
<evidence type="ECO:0000256" key="4">
    <source>
        <dbReference type="ARBA" id="ARBA00022723"/>
    </source>
</evidence>
<dbReference type="RefSeq" id="WP_201631371.1">
    <property type="nucleotide sequence ID" value="NZ_JAEQNB010000001.1"/>
</dbReference>
<evidence type="ECO:0000256" key="3">
    <source>
        <dbReference type="ARBA" id="ARBA00022691"/>
    </source>
</evidence>
<dbReference type="PROSITE" id="PS51918">
    <property type="entry name" value="RADICAL_SAM"/>
    <property type="match status" value="1"/>
</dbReference>
<keyword evidence="9" id="KW-1185">Reference proteome</keyword>
<dbReference type="PANTHER" id="PTHR43787:SF3">
    <property type="entry name" value="ARYLSULFATASE REGULATORY PROTEIN"/>
    <property type="match status" value="1"/>
</dbReference>
<evidence type="ECO:0000259" key="7">
    <source>
        <dbReference type="PROSITE" id="PS51918"/>
    </source>
</evidence>
<keyword evidence="2" id="KW-0004">4Fe-4S</keyword>
<evidence type="ECO:0000256" key="1">
    <source>
        <dbReference type="ARBA" id="ARBA00001966"/>
    </source>
</evidence>
<organism evidence="8 9">
    <name type="scientific">Tumebacillus amylolyticus</name>
    <dbReference type="NCBI Taxonomy" id="2801339"/>
    <lineage>
        <taxon>Bacteria</taxon>
        <taxon>Bacillati</taxon>
        <taxon>Bacillota</taxon>
        <taxon>Bacilli</taxon>
        <taxon>Bacillales</taxon>
        <taxon>Alicyclobacillaceae</taxon>
        <taxon>Tumebacillus</taxon>
    </lineage>
</organism>
<reference evidence="8 9" key="1">
    <citation type="submission" date="2021-01" db="EMBL/GenBank/DDBJ databases">
        <title>Tumebacillus sp. strain ITR2 16S ribosomal RNA gene Genome sequencing and assembly.</title>
        <authorList>
            <person name="Kang M."/>
        </authorList>
    </citation>
    <scope>NUCLEOTIDE SEQUENCE [LARGE SCALE GENOMIC DNA]</scope>
    <source>
        <strain evidence="8 9">ITR2</strain>
    </source>
</reference>
<dbReference type="InterPro" id="IPR023885">
    <property type="entry name" value="4Fe4S-binding_SPASM_dom"/>
</dbReference>